<evidence type="ECO:0000313" key="1">
    <source>
        <dbReference type="EMBL" id="EGO21454.1"/>
    </source>
</evidence>
<gene>
    <name evidence="1" type="ORF">SERLADRAFT_350821</name>
</gene>
<dbReference type="Pfam" id="PF02992">
    <property type="entry name" value="Transposase_21"/>
    <property type="match status" value="1"/>
</dbReference>
<accession>F8P4B6</accession>
<dbReference type="InterPro" id="IPR004242">
    <property type="entry name" value="Transposase_21"/>
</dbReference>
<dbReference type="EMBL" id="GL945438">
    <property type="protein sequence ID" value="EGO21454.1"/>
    <property type="molecule type" value="Genomic_DNA"/>
</dbReference>
<name>F8P4B6_SERL9</name>
<dbReference type="Proteomes" id="UP000008064">
    <property type="component" value="Unassembled WGS sequence"/>
</dbReference>
<reference evidence="1" key="1">
    <citation type="submission" date="2011-04" db="EMBL/GenBank/DDBJ databases">
        <title>Evolution of plant cell wall degrading machinery underlies the functional diversity of forest fungi.</title>
        <authorList>
            <consortium name="US DOE Joint Genome Institute (JGI-PGF)"/>
            <person name="Eastwood D.C."/>
            <person name="Floudas D."/>
            <person name="Binder M."/>
            <person name="Majcherczyk A."/>
            <person name="Schneider P."/>
            <person name="Aerts A."/>
            <person name="Asiegbu F.O."/>
            <person name="Baker S.E."/>
            <person name="Barry K."/>
            <person name="Bendiksby M."/>
            <person name="Blumentritt M."/>
            <person name="Coutinho P.M."/>
            <person name="Cullen D."/>
            <person name="Cullen D."/>
            <person name="Gathman A."/>
            <person name="Goodell B."/>
            <person name="Henrissat B."/>
            <person name="Ihrmark K."/>
            <person name="Kauserud H."/>
            <person name="Kohler A."/>
            <person name="LaButti K."/>
            <person name="Lapidus A."/>
            <person name="Lavin J.L."/>
            <person name="Lee Y.-H."/>
            <person name="Lindquist E."/>
            <person name="Lilly W."/>
            <person name="Lucas S."/>
            <person name="Morin E."/>
            <person name="Murat C."/>
            <person name="Oguiza J.A."/>
            <person name="Park J."/>
            <person name="Pisabarro A.G."/>
            <person name="Riley R."/>
            <person name="Rosling A."/>
            <person name="Salamov A."/>
            <person name="Schmidt O."/>
            <person name="Schmutz J."/>
            <person name="Skrede I."/>
            <person name="Stenlid J."/>
            <person name="Wiebenga A."/>
            <person name="Xie X."/>
            <person name="Kues U."/>
            <person name="Hibbett D.S."/>
            <person name="Hoffmeister D."/>
            <person name="Hogberg N."/>
            <person name="Martin F."/>
            <person name="Grigoriev I.V."/>
            <person name="Watkinson S.C."/>
        </authorList>
    </citation>
    <scope>NUCLEOTIDE SEQUENCE</scope>
    <source>
        <strain evidence="1">S7.9</strain>
    </source>
</reference>
<dbReference type="OrthoDB" id="3192097at2759"/>
<dbReference type="RefSeq" id="XP_007321240.1">
    <property type="nucleotide sequence ID" value="XM_007321178.1"/>
</dbReference>
<dbReference type="AlphaFoldDB" id="F8P4B6"/>
<proteinExistence type="predicted"/>
<organism>
    <name type="scientific">Serpula lacrymans var. lacrymans (strain S7.9)</name>
    <name type="common">Dry rot fungus</name>
    <dbReference type="NCBI Taxonomy" id="578457"/>
    <lineage>
        <taxon>Eukaryota</taxon>
        <taxon>Fungi</taxon>
        <taxon>Dikarya</taxon>
        <taxon>Basidiomycota</taxon>
        <taxon>Agaricomycotina</taxon>
        <taxon>Agaricomycetes</taxon>
        <taxon>Agaricomycetidae</taxon>
        <taxon>Boletales</taxon>
        <taxon>Coniophorineae</taxon>
        <taxon>Serpulaceae</taxon>
        <taxon>Serpula</taxon>
    </lineage>
</organism>
<dbReference type="KEGG" id="sla:SERLADRAFT_350821"/>
<feature type="non-terminal residue" evidence="1">
    <location>
        <position position="1"/>
    </location>
</feature>
<protein>
    <submittedName>
        <fullName evidence="1">Uncharacterized protein</fullName>
    </submittedName>
</protein>
<sequence length="114" mass="12763">LILILLNIPPEMRYHSNNIILTMTIPGPHSPGSIESFIYLLFQDAAQCSQGIWMWDAIVSSYFINHMYMTMILGDMLGSAKLNGMAGHTANYGDRFVLVKRARPSPEKGAKAQY</sequence>
<dbReference type="GeneID" id="18809274"/>
<dbReference type="HOGENOM" id="CLU_170535_0_0_1"/>